<protein>
    <recommendedName>
        <fullName evidence="2">Htaa domain-containing protein</fullName>
    </recommendedName>
</protein>
<evidence type="ECO:0000313" key="4">
    <source>
        <dbReference type="Proteomes" id="UP000520767"/>
    </source>
</evidence>
<feature type="domain" description="Htaa" evidence="2">
    <location>
        <begin position="91"/>
        <end position="240"/>
    </location>
</feature>
<dbReference type="InterPro" id="IPR007331">
    <property type="entry name" value="Htaa"/>
</dbReference>
<organism evidence="3 4">
    <name type="scientific">Actinophytocola algeriensis</name>
    <dbReference type="NCBI Taxonomy" id="1768010"/>
    <lineage>
        <taxon>Bacteria</taxon>
        <taxon>Bacillati</taxon>
        <taxon>Actinomycetota</taxon>
        <taxon>Actinomycetes</taxon>
        <taxon>Pseudonocardiales</taxon>
        <taxon>Pseudonocardiaceae</taxon>
    </lineage>
</organism>
<comment type="caution">
    <text evidence="3">The sequence shown here is derived from an EMBL/GenBank/DDBJ whole genome shotgun (WGS) entry which is preliminary data.</text>
</comment>
<feature type="compositionally biased region" description="Basic and acidic residues" evidence="1">
    <location>
        <begin position="238"/>
        <end position="250"/>
    </location>
</feature>
<dbReference type="RefSeq" id="WP_311770865.1">
    <property type="nucleotide sequence ID" value="NZ_JACHJQ010000001.1"/>
</dbReference>
<feature type="region of interest" description="Disordered" evidence="1">
    <location>
        <begin position="233"/>
        <end position="275"/>
    </location>
</feature>
<dbReference type="EMBL" id="JACHJQ010000001">
    <property type="protein sequence ID" value="MBB4904659.1"/>
    <property type="molecule type" value="Genomic_DNA"/>
</dbReference>
<dbReference type="Proteomes" id="UP000520767">
    <property type="component" value="Unassembled WGS sequence"/>
</dbReference>
<keyword evidence="4" id="KW-1185">Reference proteome</keyword>
<proteinExistence type="predicted"/>
<reference evidence="3 4" key="1">
    <citation type="submission" date="2020-08" db="EMBL/GenBank/DDBJ databases">
        <title>Genomic Encyclopedia of Type Strains, Phase III (KMG-III): the genomes of soil and plant-associated and newly described type strains.</title>
        <authorList>
            <person name="Whitman W."/>
        </authorList>
    </citation>
    <scope>NUCLEOTIDE SEQUENCE [LARGE SCALE GENOMIC DNA]</scope>
    <source>
        <strain evidence="3 4">CECT 8960</strain>
    </source>
</reference>
<dbReference type="Pfam" id="PF04213">
    <property type="entry name" value="HtaA"/>
    <property type="match status" value="1"/>
</dbReference>
<sequence>MLPAASRAILDPAGTNPDYVELKPDGTFSGTLDVADQECTPETCGVITYAAGGAVNAAHELFTDLTFATDPTGPTDPTTPPVDPGTGVTDARLEWGLKESFRDYIRGPIAHGSWTLDDVTGDGPFAWENLTSGTEELVTFAGGVHFTGHDGLLDLTISQPQVRFANGAAELLLDVRSKGLENPEEYVELDDAVFATLTPGTPTVGNGLNTYTAMPAVLTEQGASGFAGFYPAGTELDPVDRHDRTRRRDPPATGGGRWRRRVRAHADDPGRAEPG</sequence>
<name>A0A7W7Q0D4_9PSEU</name>
<evidence type="ECO:0000259" key="2">
    <source>
        <dbReference type="Pfam" id="PF04213"/>
    </source>
</evidence>
<evidence type="ECO:0000313" key="3">
    <source>
        <dbReference type="EMBL" id="MBB4904659.1"/>
    </source>
</evidence>
<feature type="compositionally biased region" description="Basic and acidic residues" evidence="1">
    <location>
        <begin position="264"/>
        <end position="275"/>
    </location>
</feature>
<accession>A0A7W7Q0D4</accession>
<gene>
    <name evidence="3" type="ORF">FHR82_000869</name>
</gene>
<evidence type="ECO:0000256" key="1">
    <source>
        <dbReference type="SAM" id="MobiDB-lite"/>
    </source>
</evidence>
<dbReference type="AlphaFoldDB" id="A0A7W7Q0D4"/>